<dbReference type="OrthoDB" id="1631279at2"/>
<evidence type="ECO:0000313" key="2">
    <source>
        <dbReference type="EMBL" id="BBK25838.1"/>
    </source>
</evidence>
<evidence type="ECO:0008006" key="4">
    <source>
        <dbReference type="Google" id="ProtNLM"/>
    </source>
</evidence>
<evidence type="ECO:0000313" key="3">
    <source>
        <dbReference type="Proteomes" id="UP000320585"/>
    </source>
</evidence>
<reference evidence="3" key="1">
    <citation type="submission" date="2019-05" db="EMBL/GenBank/DDBJ databases">
        <title>Complete genome sequencing of Dialister sp. strain 5BBH33.</title>
        <authorList>
            <person name="Sakamoto M."/>
            <person name="Murakami T."/>
            <person name="Mori H."/>
        </authorList>
    </citation>
    <scope>NUCLEOTIDE SEQUENCE [LARGE SCALE GENOMIC DNA]</scope>
    <source>
        <strain evidence="3">5BBH33</strain>
    </source>
</reference>
<dbReference type="KEGG" id="dho:Dia5BBH33_17730"/>
<dbReference type="Proteomes" id="UP000320585">
    <property type="component" value="Chromosome"/>
</dbReference>
<proteinExistence type="predicted"/>
<dbReference type="AlphaFoldDB" id="A0A8D5A2S2"/>
<protein>
    <recommendedName>
        <fullName evidence="4">Lipoprotein</fullName>
    </recommendedName>
</protein>
<sequence length="172" mass="19858">MSLKKIISALLFAILVVFAGMTCRAAEVNSNYLNGNKNFPMIDWKQGVSSFLDKSSLVCERYDPPYYILAVNVLYVDHADKGNTTPNVIRTFRIFYDYNKTEMYNITKDKRGLTTSYYIDPNGCEAQKSVVMPAGEAAFYLCYNLKFYGTLYQKFGNEYYPVFSDEFYDHLK</sequence>
<feature type="chain" id="PRO_5034121997" description="Lipoprotein" evidence="1">
    <location>
        <begin position="26"/>
        <end position="172"/>
    </location>
</feature>
<name>A0A8D5A2S2_9FIRM</name>
<evidence type="ECO:0000256" key="1">
    <source>
        <dbReference type="SAM" id="SignalP"/>
    </source>
</evidence>
<dbReference type="EMBL" id="AP019697">
    <property type="protein sequence ID" value="BBK25838.1"/>
    <property type="molecule type" value="Genomic_DNA"/>
</dbReference>
<accession>A0A8D5A2S2</accession>
<gene>
    <name evidence="2" type="ORF">Dia5BBH33_17730</name>
</gene>
<feature type="signal peptide" evidence="1">
    <location>
        <begin position="1"/>
        <end position="25"/>
    </location>
</feature>
<organism evidence="2 3">
    <name type="scientific">Dialister hominis</name>
    <dbReference type="NCBI Taxonomy" id="2582419"/>
    <lineage>
        <taxon>Bacteria</taxon>
        <taxon>Bacillati</taxon>
        <taxon>Bacillota</taxon>
        <taxon>Negativicutes</taxon>
        <taxon>Veillonellales</taxon>
        <taxon>Veillonellaceae</taxon>
        <taxon>Dialister</taxon>
    </lineage>
</organism>
<dbReference type="GeneID" id="92716987"/>
<keyword evidence="3" id="KW-1185">Reference proteome</keyword>
<dbReference type="RefSeq" id="WP_108850507.1">
    <property type="nucleotide sequence ID" value="NZ_AP019697.1"/>
</dbReference>
<keyword evidence="1" id="KW-0732">Signal</keyword>